<accession>A0A0E9S482</accession>
<sequence>MTSCSPCSALLAVPVHVGIRAALIALELHRGALGHNRL</sequence>
<proteinExistence type="predicted"/>
<reference evidence="1" key="2">
    <citation type="journal article" date="2015" name="Fish Shellfish Immunol.">
        <title>Early steps in the European eel (Anguilla anguilla)-Vibrio vulnificus interaction in the gills: Role of the RtxA13 toxin.</title>
        <authorList>
            <person name="Callol A."/>
            <person name="Pajuelo D."/>
            <person name="Ebbesson L."/>
            <person name="Teles M."/>
            <person name="MacKenzie S."/>
            <person name="Amaro C."/>
        </authorList>
    </citation>
    <scope>NUCLEOTIDE SEQUENCE</scope>
</reference>
<protein>
    <submittedName>
        <fullName evidence="1">Uncharacterized protein</fullName>
    </submittedName>
</protein>
<organism evidence="1">
    <name type="scientific">Anguilla anguilla</name>
    <name type="common">European freshwater eel</name>
    <name type="synonym">Muraena anguilla</name>
    <dbReference type="NCBI Taxonomy" id="7936"/>
    <lineage>
        <taxon>Eukaryota</taxon>
        <taxon>Metazoa</taxon>
        <taxon>Chordata</taxon>
        <taxon>Craniata</taxon>
        <taxon>Vertebrata</taxon>
        <taxon>Euteleostomi</taxon>
        <taxon>Actinopterygii</taxon>
        <taxon>Neopterygii</taxon>
        <taxon>Teleostei</taxon>
        <taxon>Anguilliformes</taxon>
        <taxon>Anguillidae</taxon>
        <taxon>Anguilla</taxon>
    </lineage>
</organism>
<reference evidence="1" key="1">
    <citation type="submission" date="2014-11" db="EMBL/GenBank/DDBJ databases">
        <authorList>
            <person name="Amaro Gonzalez C."/>
        </authorList>
    </citation>
    <scope>NUCLEOTIDE SEQUENCE</scope>
</reference>
<dbReference type="EMBL" id="GBXM01073112">
    <property type="protein sequence ID" value="JAH35465.1"/>
    <property type="molecule type" value="Transcribed_RNA"/>
</dbReference>
<evidence type="ECO:0000313" key="1">
    <source>
        <dbReference type="EMBL" id="JAH35465.1"/>
    </source>
</evidence>
<dbReference type="AlphaFoldDB" id="A0A0E9S482"/>
<name>A0A0E9S482_ANGAN</name>